<name>A0ABW1RP39_9LACO</name>
<dbReference type="RefSeq" id="WP_137612117.1">
    <property type="nucleotide sequence ID" value="NZ_BJDF01000018.1"/>
</dbReference>
<dbReference type="PANTHER" id="PTHR30146:SF105">
    <property type="entry name" value="CATABOLITE CONTROL PROTEIN B"/>
    <property type="match status" value="1"/>
</dbReference>
<evidence type="ECO:0000259" key="4">
    <source>
        <dbReference type="PROSITE" id="PS50932"/>
    </source>
</evidence>
<dbReference type="Gene3D" id="1.10.260.40">
    <property type="entry name" value="lambda repressor-like DNA-binding domains"/>
    <property type="match status" value="1"/>
</dbReference>
<dbReference type="EMBL" id="JBHSSF010000022">
    <property type="protein sequence ID" value="MFC6177133.1"/>
    <property type="molecule type" value="Genomic_DNA"/>
</dbReference>
<evidence type="ECO:0000313" key="6">
    <source>
        <dbReference type="Proteomes" id="UP001596288"/>
    </source>
</evidence>
<dbReference type="PROSITE" id="PS50932">
    <property type="entry name" value="HTH_LACI_2"/>
    <property type="match status" value="1"/>
</dbReference>
<proteinExistence type="predicted"/>
<dbReference type="SUPFAM" id="SSF47413">
    <property type="entry name" value="lambda repressor-like DNA-binding domains"/>
    <property type="match status" value="1"/>
</dbReference>
<dbReference type="Pfam" id="PF00356">
    <property type="entry name" value="LacI"/>
    <property type="match status" value="1"/>
</dbReference>
<dbReference type="CDD" id="cd01392">
    <property type="entry name" value="HTH_LacI"/>
    <property type="match status" value="1"/>
</dbReference>
<dbReference type="Pfam" id="PF00532">
    <property type="entry name" value="Peripla_BP_1"/>
    <property type="match status" value="1"/>
</dbReference>
<keyword evidence="3" id="KW-0804">Transcription</keyword>
<dbReference type="GO" id="GO:0003677">
    <property type="term" value="F:DNA binding"/>
    <property type="evidence" value="ECO:0007669"/>
    <property type="project" value="UniProtKB-KW"/>
</dbReference>
<feature type="domain" description="HTH lacI-type" evidence="4">
    <location>
        <begin position="2"/>
        <end position="56"/>
    </location>
</feature>
<dbReference type="SUPFAM" id="SSF53822">
    <property type="entry name" value="Periplasmic binding protein-like I"/>
    <property type="match status" value="1"/>
</dbReference>
<gene>
    <name evidence="5" type="ORF">ACFQAV_09790</name>
</gene>
<dbReference type="InterPro" id="IPR000843">
    <property type="entry name" value="HTH_LacI"/>
</dbReference>
<dbReference type="Gene3D" id="3.40.50.2300">
    <property type="match status" value="2"/>
</dbReference>
<organism evidence="5 6">
    <name type="scientific">Companilactobacillus huachuanensis</name>
    <dbReference type="NCBI Taxonomy" id="2559914"/>
    <lineage>
        <taxon>Bacteria</taxon>
        <taxon>Bacillati</taxon>
        <taxon>Bacillota</taxon>
        <taxon>Bacilli</taxon>
        <taxon>Lactobacillales</taxon>
        <taxon>Lactobacillaceae</taxon>
        <taxon>Companilactobacillus</taxon>
    </lineage>
</organism>
<dbReference type="InterPro" id="IPR010982">
    <property type="entry name" value="Lambda_DNA-bd_dom_sf"/>
</dbReference>
<evidence type="ECO:0000256" key="2">
    <source>
        <dbReference type="ARBA" id="ARBA00023125"/>
    </source>
</evidence>
<dbReference type="PANTHER" id="PTHR30146">
    <property type="entry name" value="LACI-RELATED TRANSCRIPTIONAL REPRESSOR"/>
    <property type="match status" value="1"/>
</dbReference>
<evidence type="ECO:0000313" key="5">
    <source>
        <dbReference type="EMBL" id="MFC6177133.1"/>
    </source>
</evidence>
<evidence type="ECO:0000256" key="3">
    <source>
        <dbReference type="ARBA" id="ARBA00023163"/>
    </source>
</evidence>
<dbReference type="SMART" id="SM00354">
    <property type="entry name" value="HTH_LACI"/>
    <property type="match status" value="1"/>
</dbReference>
<protein>
    <submittedName>
        <fullName evidence="5">LacI family DNA-binding transcriptional regulator</fullName>
    </submittedName>
</protein>
<dbReference type="Proteomes" id="UP001596288">
    <property type="component" value="Unassembled WGS sequence"/>
</dbReference>
<evidence type="ECO:0000256" key="1">
    <source>
        <dbReference type="ARBA" id="ARBA00023015"/>
    </source>
</evidence>
<accession>A0ABW1RP39</accession>
<dbReference type="InterPro" id="IPR001761">
    <property type="entry name" value="Peripla_BP/Lac1_sug-bd_dom"/>
</dbReference>
<comment type="caution">
    <text evidence="5">The sequence shown here is derived from an EMBL/GenBank/DDBJ whole genome shotgun (WGS) entry which is preliminary data.</text>
</comment>
<keyword evidence="1" id="KW-0805">Transcription regulation</keyword>
<reference evidence="6" key="1">
    <citation type="journal article" date="2019" name="Int. J. Syst. Evol. Microbiol.">
        <title>The Global Catalogue of Microorganisms (GCM) 10K type strain sequencing project: providing services to taxonomists for standard genome sequencing and annotation.</title>
        <authorList>
            <consortium name="The Broad Institute Genomics Platform"/>
            <consortium name="The Broad Institute Genome Sequencing Center for Infectious Disease"/>
            <person name="Wu L."/>
            <person name="Ma J."/>
        </authorList>
    </citation>
    <scope>NUCLEOTIDE SEQUENCE [LARGE SCALE GENOMIC DNA]</scope>
    <source>
        <strain evidence="6">CCM 8927</strain>
    </source>
</reference>
<keyword evidence="6" id="KW-1185">Reference proteome</keyword>
<dbReference type="CDD" id="cd06286">
    <property type="entry name" value="PBP1_CcpB-like"/>
    <property type="match status" value="1"/>
</dbReference>
<keyword evidence="2 5" id="KW-0238">DNA-binding</keyword>
<dbReference type="InterPro" id="IPR028082">
    <property type="entry name" value="Peripla_BP_I"/>
</dbReference>
<sequence>MTNIHDIARLSGYSVSTVSRVLNNSGYLSDTARNKIQKIIEEQDYVPNDVARDLSRGKTYNVGIVLPHTKHPYFTHLIKGIMETAFAKGYHVVLLPSLYNADIENQYLEQLRRKSYDALIFTSRGIPLKRLLKYQKYGSIICCENPGDYQIAAAYSLRSKTFTEAFSYVKNQGYHEIGILLSRPRESSTTSSLTLASYEAVYGATPKIINTSVTTYQDGYNAMAGFQKNEKKPDFIFANGDDVAAGARQYYLDNELSVPAMMGQENQLSGNILNIPTIDHHFHEVGRKAMELAISGEIKMIPINSELIKR</sequence>